<reference evidence="1 2" key="1">
    <citation type="journal article" date="2013" name="BMC Genomics">
        <title>Reconstruction of the lipid metabolism for the microalga Monoraphidium neglectum from its genome sequence reveals characteristics suitable for biofuel production.</title>
        <authorList>
            <person name="Bogen C."/>
            <person name="Al-Dilaimi A."/>
            <person name="Albersmeier A."/>
            <person name="Wichmann J."/>
            <person name="Grundmann M."/>
            <person name="Rupp O."/>
            <person name="Lauersen K.J."/>
            <person name="Blifernez-Klassen O."/>
            <person name="Kalinowski J."/>
            <person name="Goesmann A."/>
            <person name="Mussgnug J.H."/>
            <person name="Kruse O."/>
        </authorList>
    </citation>
    <scope>NUCLEOTIDE SEQUENCE [LARGE SCALE GENOMIC DNA]</scope>
    <source>
        <strain evidence="1 2">SAG 48.87</strain>
    </source>
</reference>
<gene>
    <name evidence="1" type="ORF">MNEG_16442</name>
</gene>
<protein>
    <submittedName>
        <fullName evidence="1">Uncharacterized protein</fullName>
    </submittedName>
</protein>
<accession>A0A0D2K5S5</accession>
<dbReference type="RefSeq" id="XP_013890543.1">
    <property type="nucleotide sequence ID" value="XM_014035089.1"/>
</dbReference>
<dbReference type="AlphaFoldDB" id="A0A0D2K5S5"/>
<dbReference type="OrthoDB" id="553336at2759"/>
<dbReference type="GeneID" id="25734202"/>
<evidence type="ECO:0000313" key="2">
    <source>
        <dbReference type="Proteomes" id="UP000054498"/>
    </source>
</evidence>
<organism evidence="1 2">
    <name type="scientific">Monoraphidium neglectum</name>
    <dbReference type="NCBI Taxonomy" id="145388"/>
    <lineage>
        <taxon>Eukaryota</taxon>
        <taxon>Viridiplantae</taxon>
        <taxon>Chlorophyta</taxon>
        <taxon>core chlorophytes</taxon>
        <taxon>Chlorophyceae</taxon>
        <taxon>CS clade</taxon>
        <taxon>Sphaeropleales</taxon>
        <taxon>Selenastraceae</taxon>
        <taxon>Monoraphidium</taxon>
    </lineage>
</organism>
<proteinExistence type="predicted"/>
<dbReference type="EMBL" id="KK106578">
    <property type="protein sequence ID" value="KIY91523.1"/>
    <property type="molecule type" value="Genomic_DNA"/>
</dbReference>
<evidence type="ECO:0000313" key="1">
    <source>
        <dbReference type="EMBL" id="KIY91523.1"/>
    </source>
</evidence>
<sequence length="179" mass="18404">MQGVAYVTLQLRDIPEAAGGGARALHVLPTYQLLNQLPFDVQLRQAGTHQSPQVAPAGGPPCSVLWGDASLPLKLQLRAAEAGWSWSGAAALDAPGESILKMRHRSRGETLLVRLEVTAARAAAGGALAVLRAVEEGGSFAPYRCGLLACGRRRGGVGPLGSPLLGSVVEPGCAGRGVL</sequence>
<name>A0A0D2K5S5_9CHLO</name>
<keyword evidence="2" id="KW-1185">Reference proteome</keyword>
<dbReference type="KEGG" id="mng:MNEG_16442"/>
<dbReference type="Proteomes" id="UP000054498">
    <property type="component" value="Unassembled WGS sequence"/>
</dbReference>